<dbReference type="PANTHER" id="PTHR11717">
    <property type="entry name" value="LOW MOLECULAR WEIGHT PROTEIN TYROSINE PHOSPHATASE"/>
    <property type="match status" value="1"/>
</dbReference>
<keyword evidence="2" id="KW-0378">Hydrolase</keyword>
<gene>
    <name evidence="6" type="ORF">GCM10010102_12990</name>
</gene>
<dbReference type="SMART" id="SM00226">
    <property type="entry name" value="LMWPc"/>
    <property type="match status" value="1"/>
</dbReference>
<keyword evidence="3" id="KW-0904">Protein phosphatase</keyword>
<comment type="caution">
    <text evidence="6">The sequence shown here is derived from an EMBL/GenBank/DDBJ whole genome shotgun (WGS) entry which is preliminary data.</text>
</comment>
<reference evidence="6" key="2">
    <citation type="submission" date="2020-09" db="EMBL/GenBank/DDBJ databases">
        <authorList>
            <person name="Sun Q."/>
            <person name="Ohkuma M."/>
        </authorList>
    </citation>
    <scope>NUCLEOTIDE SEQUENCE</scope>
    <source>
        <strain evidence="6">JCM 3051</strain>
    </source>
</reference>
<sequence>MTFTVLAVCTGNICRSPAVETLLRHALDDSVVVGSAGTGALVGHPVAEPMAALLADDGFAPDGFAARLLTPGLVEQADLVLALTTTHRARVVEVVPAAVRRTLTLTELGRLAGTLPAGAVTGADDAARFAALLPAAVAERPRHAGRRYDDDVVDPYGRSAATYRRSYEQIREALTPVVSALRA</sequence>
<name>A0A8H9GFG1_9MICO</name>
<evidence type="ECO:0000259" key="5">
    <source>
        <dbReference type="SMART" id="SM00226"/>
    </source>
</evidence>
<dbReference type="Proteomes" id="UP000655589">
    <property type="component" value="Unassembled WGS sequence"/>
</dbReference>
<evidence type="ECO:0000313" key="6">
    <source>
        <dbReference type="EMBL" id="GGM18827.1"/>
    </source>
</evidence>
<feature type="domain" description="Phosphotyrosine protein phosphatase I" evidence="5">
    <location>
        <begin position="3"/>
        <end position="180"/>
    </location>
</feature>
<proteinExistence type="inferred from homology"/>
<dbReference type="Pfam" id="PF01451">
    <property type="entry name" value="LMWPc"/>
    <property type="match status" value="1"/>
</dbReference>
<feature type="active site" evidence="4">
    <location>
        <position position="15"/>
    </location>
</feature>
<evidence type="ECO:0000256" key="1">
    <source>
        <dbReference type="ARBA" id="ARBA00011063"/>
    </source>
</evidence>
<dbReference type="InterPro" id="IPR050438">
    <property type="entry name" value="LMW_PTPase"/>
</dbReference>
<dbReference type="PANTHER" id="PTHR11717:SF31">
    <property type="entry name" value="LOW MOLECULAR WEIGHT PROTEIN-TYROSINE-PHOSPHATASE ETP-RELATED"/>
    <property type="match status" value="1"/>
</dbReference>
<dbReference type="InterPro" id="IPR036196">
    <property type="entry name" value="Ptyr_pPase_sf"/>
</dbReference>
<keyword evidence="7" id="KW-1185">Reference proteome</keyword>
<evidence type="ECO:0000256" key="2">
    <source>
        <dbReference type="ARBA" id="ARBA00022801"/>
    </source>
</evidence>
<dbReference type="EMBL" id="BMPT01000004">
    <property type="protein sequence ID" value="GGM18827.1"/>
    <property type="molecule type" value="Genomic_DNA"/>
</dbReference>
<dbReference type="InterPro" id="IPR017867">
    <property type="entry name" value="Tyr_phospatase_low_mol_wt"/>
</dbReference>
<evidence type="ECO:0000256" key="3">
    <source>
        <dbReference type="ARBA" id="ARBA00022912"/>
    </source>
</evidence>
<comment type="similarity">
    <text evidence="1">Belongs to the low molecular weight phosphotyrosine protein phosphatase family.</text>
</comment>
<dbReference type="InterPro" id="IPR023485">
    <property type="entry name" value="Ptyr_pPase"/>
</dbReference>
<dbReference type="RefSeq" id="WP_171106580.1">
    <property type="nucleotide sequence ID" value="NZ_BMPT01000004.1"/>
</dbReference>
<feature type="active site" description="Nucleophile" evidence="4">
    <location>
        <position position="9"/>
    </location>
</feature>
<dbReference type="SUPFAM" id="SSF52788">
    <property type="entry name" value="Phosphotyrosine protein phosphatases I"/>
    <property type="match status" value="1"/>
</dbReference>
<protein>
    <submittedName>
        <fullName evidence="6">Low molecular weight phosphatase family protein</fullName>
    </submittedName>
</protein>
<dbReference type="Gene3D" id="3.40.50.2300">
    <property type="match status" value="1"/>
</dbReference>
<reference evidence="6" key="1">
    <citation type="journal article" date="2014" name="Int. J. Syst. Evol. Microbiol.">
        <title>Complete genome sequence of Corynebacterium casei LMG S-19264T (=DSM 44701T), isolated from a smear-ripened cheese.</title>
        <authorList>
            <consortium name="US DOE Joint Genome Institute (JGI-PGF)"/>
            <person name="Walter F."/>
            <person name="Albersmeier A."/>
            <person name="Kalinowski J."/>
            <person name="Ruckert C."/>
        </authorList>
    </citation>
    <scope>NUCLEOTIDE SEQUENCE</scope>
    <source>
        <strain evidence="6">JCM 3051</strain>
    </source>
</reference>
<evidence type="ECO:0000256" key="4">
    <source>
        <dbReference type="PIRSR" id="PIRSR617867-1"/>
    </source>
</evidence>
<organism evidence="6 7">
    <name type="scientific">Promicromonospora citrea</name>
    <dbReference type="NCBI Taxonomy" id="43677"/>
    <lineage>
        <taxon>Bacteria</taxon>
        <taxon>Bacillati</taxon>
        <taxon>Actinomycetota</taxon>
        <taxon>Actinomycetes</taxon>
        <taxon>Micrococcales</taxon>
        <taxon>Promicromonosporaceae</taxon>
        <taxon>Promicromonospora</taxon>
    </lineage>
</organism>
<accession>A0A8H9GFG1</accession>
<dbReference type="GO" id="GO:0004725">
    <property type="term" value="F:protein tyrosine phosphatase activity"/>
    <property type="evidence" value="ECO:0007669"/>
    <property type="project" value="InterPro"/>
</dbReference>
<evidence type="ECO:0000313" key="7">
    <source>
        <dbReference type="Proteomes" id="UP000655589"/>
    </source>
</evidence>
<dbReference type="PRINTS" id="PR00719">
    <property type="entry name" value="LMWPTPASE"/>
</dbReference>
<dbReference type="AlphaFoldDB" id="A0A8H9GFG1"/>